<evidence type="ECO:0000313" key="2">
    <source>
        <dbReference type="Proteomes" id="UP000297975"/>
    </source>
</evidence>
<reference evidence="1 2" key="1">
    <citation type="submission" date="2019-03" db="EMBL/GenBank/DDBJ databases">
        <authorList>
            <person name="He R.-H."/>
        </authorList>
    </citation>
    <scope>NUCLEOTIDE SEQUENCE [LARGE SCALE GENOMIC DNA]</scope>
    <source>
        <strain evidence="2">SH 714</strain>
    </source>
</reference>
<sequence length="69" mass="7615">MSVTDFNAAKKWSQVPKDIQKNITSNVFCGRCGGVTTIVDYNIKDDNMGIILKGKCINCDKGVARFVED</sequence>
<dbReference type="AlphaFoldDB" id="A0A4Y8IGS6"/>
<dbReference type="RefSeq" id="WP_134341041.1">
    <property type="nucleotide sequence ID" value="NZ_SOPW01000017.1"/>
</dbReference>
<keyword evidence="2" id="KW-1185">Reference proteome</keyword>
<dbReference type="OrthoDB" id="2647637at2"/>
<accession>A0A4Y8IGS6</accession>
<dbReference type="EMBL" id="SOPW01000017">
    <property type="protein sequence ID" value="TFB14231.1"/>
    <property type="molecule type" value="Genomic_DNA"/>
</dbReference>
<name>A0A4Y8IGS6_9BACI</name>
<protein>
    <submittedName>
        <fullName evidence="1">Uncharacterized protein</fullName>
    </submittedName>
</protein>
<proteinExistence type="predicted"/>
<organism evidence="1 2">
    <name type="scientific">Filobacillus milosensis</name>
    <dbReference type="NCBI Taxonomy" id="94137"/>
    <lineage>
        <taxon>Bacteria</taxon>
        <taxon>Bacillati</taxon>
        <taxon>Bacillota</taxon>
        <taxon>Bacilli</taxon>
        <taxon>Bacillales</taxon>
        <taxon>Bacillaceae</taxon>
        <taxon>Filobacillus</taxon>
    </lineage>
</organism>
<evidence type="ECO:0000313" key="1">
    <source>
        <dbReference type="EMBL" id="TFB14231.1"/>
    </source>
</evidence>
<comment type="caution">
    <text evidence="1">The sequence shown here is derived from an EMBL/GenBank/DDBJ whole genome shotgun (WGS) entry which is preliminary data.</text>
</comment>
<dbReference type="Proteomes" id="UP000297975">
    <property type="component" value="Unassembled WGS sequence"/>
</dbReference>
<gene>
    <name evidence="1" type="ORF">E3U55_13685</name>
</gene>